<accession>A0ABR8EUS6</accession>
<gene>
    <name evidence="1" type="ORF">H6G95_11110</name>
</gene>
<sequence length="96" mass="10564">MRYNITSRAVGARHCRAPTSLPHVNESGDRSQEFSLRFGDFSLYYKLSIIIIWFISVTQKIKAVVITTPSVLTTASSLLTTEEAVVSNVSSLISNA</sequence>
<keyword evidence="2" id="KW-1185">Reference proteome</keyword>
<name>A0ABR8EUS6_NOSLI</name>
<evidence type="ECO:0000313" key="1">
    <source>
        <dbReference type="EMBL" id="MBD2561156.1"/>
    </source>
</evidence>
<comment type="caution">
    <text evidence="1">The sequence shown here is derived from an EMBL/GenBank/DDBJ whole genome shotgun (WGS) entry which is preliminary data.</text>
</comment>
<dbReference type="EMBL" id="JACJTE010000009">
    <property type="protein sequence ID" value="MBD2561156.1"/>
    <property type="molecule type" value="Genomic_DNA"/>
</dbReference>
<organism evidence="1 2">
    <name type="scientific">Nostoc linckia FACHB-391</name>
    <dbReference type="NCBI Taxonomy" id="2692906"/>
    <lineage>
        <taxon>Bacteria</taxon>
        <taxon>Bacillati</taxon>
        <taxon>Cyanobacteriota</taxon>
        <taxon>Cyanophyceae</taxon>
        <taxon>Nostocales</taxon>
        <taxon>Nostocaceae</taxon>
        <taxon>Nostoc</taxon>
    </lineage>
</organism>
<reference evidence="1 2" key="1">
    <citation type="journal article" date="2020" name="ISME J.">
        <title>Comparative genomics reveals insights into cyanobacterial evolution and habitat adaptation.</title>
        <authorList>
            <person name="Chen M.Y."/>
            <person name="Teng W.K."/>
            <person name="Zhao L."/>
            <person name="Hu C.X."/>
            <person name="Zhou Y.K."/>
            <person name="Han B.P."/>
            <person name="Song L.R."/>
            <person name="Shu W.S."/>
        </authorList>
    </citation>
    <scope>NUCLEOTIDE SEQUENCE [LARGE SCALE GENOMIC DNA]</scope>
    <source>
        <strain evidence="1 2">FACHB-391</strain>
    </source>
</reference>
<proteinExistence type="predicted"/>
<evidence type="ECO:0000313" key="2">
    <source>
        <dbReference type="Proteomes" id="UP000604661"/>
    </source>
</evidence>
<dbReference type="RefSeq" id="WP_190892048.1">
    <property type="nucleotide sequence ID" value="NZ_JACJTE010000009.1"/>
</dbReference>
<protein>
    <submittedName>
        <fullName evidence="1">Uncharacterized protein</fullName>
    </submittedName>
</protein>
<dbReference type="Proteomes" id="UP000604661">
    <property type="component" value="Unassembled WGS sequence"/>
</dbReference>